<accession>A0A4C1Z996</accession>
<organism evidence="1 2">
    <name type="scientific">Eumeta variegata</name>
    <name type="common">Bagworm moth</name>
    <name type="synonym">Eumeta japonica</name>
    <dbReference type="NCBI Taxonomy" id="151549"/>
    <lineage>
        <taxon>Eukaryota</taxon>
        <taxon>Metazoa</taxon>
        <taxon>Ecdysozoa</taxon>
        <taxon>Arthropoda</taxon>
        <taxon>Hexapoda</taxon>
        <taxon>Insecta</taxon>
        <taxon>Pterygota</taxon>
        <taxon>Neoptera</taxon>
        <taxon>Endopterygota</taxon>
        <taxon>Lepidoptera</taxon>
        <taxon>Glossata</taxon>
        <taxon>Ditrysia</taxon>
        <taxon>Tineoidea</taxon>
        <taxon>Psychidae</taxon>
        <taxon>Oiketicinae</taxon>
        <taxon>Eumeta</taxon>
    </lineage>
</organism>
<sequence length="112" mass="12693">MPDISTGRYEVGDDVGEAGSFLCCGALAIVRLYRSNSRCTKPSTLDLTPALSHHRVPRTTCNRYTEPVCRRSVKKCAEHFHIIIRSQMPVPVSRRWSRRPSKCRLLYAVKSS</sequence>
<reference evidence="1 2" key="1">
    <citation type="journal article" date="2019" name="Commun. Biol.">
        <title>The bagworm genome reveals a unique fibroin gene that provides high tensile strength.</title>
        <authorList>
            <person name="Kono N."/>
            <person name="Nakamura H."/>
            <person name="Ohtoshi R."/>
            <person name="Tomita M."/>
            <person name="Numata K."/>
            <person name="Arakawa K."/>
        </authorList>
    </citation>
    <scope>NUCLEOTIDE SEQUENCE [LARGE SCALE GENOMIC DNA]</scope>
</reference>
<gene>
    <name evidence="1" type="ORF">EVAR_65135_1</name>
</gene>
<proteinExistence type="predicted"/>
<comment type="caution">
    <text evidence="1">The sequence shown here is derived from an EMBL/GenBank/DDBJ whole genome shotgun (WGS) entry which is preliminary data.</text>
</comment>
<name>A0A4C1Z996_EUMVA</name>
<dbReference type="EMBL" id="BGZK01001623">
    <property type="protein sequence ID" value="GBP83489.1"/>
    <property type="molecule type" value="Genomic_DNA"/>
</dbReference>
<evidence type="ECO:0000313" key="1">
    <source>
        <dbReference type="EMBL" id="GBP83489.1"/>
    </source>
</evidence>
<dbReference type="AlphaFoldDB" id="A0A4C1Z996"/>
<protein>
    <submittedName>
        <fullName evidence="1">Uncharacterized protein</fullName>
    </submittedName>
</protein>
<keyword evidence="2" id="KW-1185">Reference proteome</keyword>
<evidence type="ECO:0000313" key="2">
    <source>
        <dbReference type="Proteomes" id="UP000299102"/>
    </source>
</evidence>
<dbReference type="Proteomes" id="UP000299102">
    <property type="component" value="Unassembled WGS sequence"/>
</dbReference>